<dbReference type="Pfam" id="PF10651">
    <property type="entry name" value="BppU_N"/>
    <property type="match status" value="1"/>
</dbReference>
<reference evidence="2 3" key="1">
    <citation type="journal article" date="2015" name="Nature">
        <title>rRNA introns, odd ribosomes, and small enigmatic genomes across a large radiation of phyla.</title>
        <authorList>
            <person name="Brown C.T."/>
            <person name="Hug L.A."/>
            <person name="Thomas B.C."/>
            <person name="Sharon I."/>
            <person name="Castelle C.J."/>
            <person name="Singh A."/>
            <person name="Wilkins M.J."/>
            <person name="Williams K.H."/>
            <person name="Banfield J.F."/>
        </authorList>
    </citation>
    <scope>NUCLEOTIDE SEQUENCE [LARGE SCALE GENOMIC DNA]</scope>
</reference>
<protein>
    <recommendedName>
        <fullName evidence="1">BppU N-terminal domain-containing protein</fullName>
    </recommendedName>
</protein>
<dbReference type="AlphaFoldDB" id="A0A0G1L1J0"/>
<evidence type="ECO:0000259" key="1">
    <source>
        <dbReference type="Pfam" id="PF10651"/>
    </source>
</evidence>
<dbReference type="Proteomes" id="UP000033945">
    <property type="component" value="Unassembled WGS sequence"/>
</dbReference>
<comment type="caution">
    <text evidence="2">The sequence shown here is derived from an EMBL/GenBank/DDBJ whole genome shotgun (WGS) entry which is preliminary data.</text>
</comment>
<feature type="domain" description="BppU N-terminal" evidence="1">
    <location>
        <begin position="13"/>
        <end position="103"/>
    </location>
</feature>
<gene>
    <name evidence="2" type="ORF">UW55_C0012G0017</name>
</gene>
<evidence type="ECO:0000313" key="3">
    <source>
        <dbReference type="Proteomes" id="UP000033945"/>
    </source>
</evidence>
<proteinExistence type="predicted"/>
<dbReference type="Gene3D" id="2.60.40.3350">
    <property type="match status" value="1"/>
</dbReference>
<sequence length="104" mass="11302">MSVKIVQNDTRPPLEFTLTQDGAPVDLTGCTVKFYMKDATTGSVKINGVACTVTDATKGKCRYSWTGSDTNTVATYLGEVEVTFPDGKIQTGYKQLSIIIRDDI</sequence>
<dbReference type="EMBL" id="LCIT01000012">
    <property type="protein sequence ID" value="KKT62457.1"/>
    <property type="molecule type" value="Genomic_DNA"/>
</dbReference>
<name>A0A0G1L1J0_9BACT</name>
<evidence type="ECO:0000313" key="2">
    <source>
        <dbReference type="EMBL" id="KKT62457.1"/>
    </source>
</evidence>
<dbReference type="InterPro" id="IPR018913">
    <property type="entry name" value="BppU_N"/>
</dbReference>
<organism evidence="2 3">
    <name type="scientific">Candidatus Giovannonibacteria bacterium GW2011_GWA2_44_26</name>
    <dbReference type="NCBI Taxonomy" id="1618648"/>
    <lineage>
        <taxon>Bacteria</taxon>
        <taxon>Candidatus Giovannoniibacteriota</taxon>
    </lineage>
</organism>
<accession>A0A0G1L1J0</accession>